<organism evidence="1 2">
    <name type="scientific">Pseudochryseolinea flava</name>
    <dbReference type="NCBI Taxonomy" id="2059302"/>
    <lineage>
        <taxon>Bacteria</taxon>
        <taxon>Pseudomonadati</taxon>
        <taxon>Bacteroidota</taxon>
        <taxon>Cytophagia</taxon>
        <taxon>Cytophagales</taxon>
        <taxon>Fulvivirgaceae</taxon>
        <taxon>Pseudochryseolinea</taxon>
    </lineage>
</organism>
<keyword evidence="2" id="KW-1185">Reference proteome</keyword>
<dbReference type="EMBL" id="QMFY01000002">
    <property type="protein sequence ID" value="RAW01966.1"/>
    <property type="molecule type" value="Genomic_DNA"/>
</dbReference>
<comment type="caution">
    <text evidence="1">The sequence shown here is derived from an EMBL/GenBank/DDBJ whole genome shotgun (WGS) entry which is preliminary data.</text>
</comment>
<reference evidence="1 2" key="1">
    <citation type="submission" date="2018-06" db="EMBL/GenBank/DDBJ databases">
        <title>Chryseolinea flavus sp. nov., a member of the phylum Bacteroidetes isolated from soil.</title>
        <authorList>
            <person name="Li Y."/>
            <person name="Wang J."/>
        </authorList>
    </citation>
    <scope>NUCLEOTIDE SEQUENCE [LARGE SCALE GENOMIC DNA]</scope>
    <source>
        <strain evidence="1 2">SDU1-6</strain>
    </source>
</reference>
<proteinExistence type="predicted"/>
<protein>
    <submittedName>
        <fullName evidence="1">Uncharacterized protein</fullName>
    </submittedName>
</protein>
<dbReference type="Proteomes" id="UP000251889">
    <property type="component" value="Unassembled WGS sequence"/>
</dbReference>
<evidence type="ECO:0000313" key="2">
    <source>
        <dbReference type="Proteomes" id="UP000251889"/>
    </source>
</evidence>
<dbReference type="AlphaFoldDB" id="A0A364Y4P8"/>
<sequence>MTTARKPRPKSSKLFLIAFKKSRITRLIKLLLPLLCLVLKQGDSTHIYIVKAKSEEENQKEDYETDDCIRENHSLFKCFLRADLHHKRTFFKMI</sequence>
<name>A0A364Y4P8_9BACT</name>
<accession>A0A364Y4P8</accession>
<evidence type="ECO:0000313" key="1">
    <source>
        <dbReference type="EMBL" id="RAW01966.1"/>
    </source>
</evidence>
<gene>
    <name evidence="1" type="ORF">DQQ10_05250</name>
</gene>